<reference evidence="2 3" key="1">
    <citation type="submission" date="2019-06" db="EMBL/GenBank/DDBJ databases">
        <title>Whole genome sequence for Cellvibrionaceae sp. R142.</title>
        <authorList>
            <person name="Wang G."/>
        </authorList>
    </citation>
    <scope>NUCLEOTIDE SEQUENCE [LARGE SCALE GENOMIC DNA]</scope>
    <source>
        <strain evidence="2 3">R142</strain>
    </source>
</reference>
<dbReference type="EMBL" id="VHSG01000013">
    <property type="protein sequence ID" value="TQV78173.1"/>
    <property type="molecule type" value="Genomic_DNA"/>
</dbReference>
<sequence length="84" mass="9677">MPSETELSTRKTQLVGRRDELLERLNAIKKDYGRGLEADLEEQALQLENSEVLTEISRVTAEELSKVEQAIERLDEAIRRRHTA</sequence>
<name>A0A545TLR6_9GAMM</name>
<dbReference type="Pfam" id="PF21173">
    <property type="entry name" value="DksA-like_N"/>
    <property type="match status" value="1"/>
</dbReference>
<keyword evidence="3" id="KW-1185">Reference proteome</keyword>
<organism evidence="2 3">
    <name type="scientific">Exilibacterium tricleocarpae</name>
    <dbReference type="NCBI Taxonomy" id="2591008"/>
    <lineage>
        <taxon>Bacteria</taxon>
        <taxon>Pseudomonadati</taxon>
        <taxon>Pseudomonadota</taxon>
        <taxon>Gammaproteobacteria</taxon>
        <taxon>Cellvibrionales</taxon>
        <taxon>Cellvibrionaceae</taxon>
        <taxon>Exilibacterium</taxon>
    </lineage>
</organism>
<dbReference type="InterPro" id="IPR048487">
    <property type="entry name" value="DksA-like_N"/>
</dbReference>
<dbReference type="InterPro" id="IPR037187">
    <property type="entry name" value="DnaK_N"/>
</dbReference>
<dbReference type="AlphaFoldDB" id="A0A545TLR6"/>
<dbReference type="Gene3D" id="1.20.120.910">
    <property type="entry name" value="DksA, coiled-coil domain"/>
    <property type="match status" value="1"/>
</dbReference>
<evidence type="ECO:0000313" key="2">
    <source>
        <dbReference type="EMBL" id="TQV78173.1"/>
    </source>
</evidence>
<gene>
    <name evidence="2" type="ORF">FKG94_13970</name>
</gene>
<dbReference type="SUPFAM" id="SSF109635">
    <property type="entry name" value="DnaK suppressor protein DksA, alpha-hairpin domain"/>
    <property type="match status" value="1"/>
</dbReference>
<accession>A0A545TLR6</accession>
<evidence type="ECO:0000259" key="1">
    <source>
        <dbReference type="Pfam" id="PF21173"/>
    </source>
</evidence>
<protein>
    <recommendedName>
        <fullName evidence="1">DnaK suppressor protein-like N-terminal domain-containing protein</fullName>
    </recommendedName>
</protein>
<dbReference type="Proteomes" id="UP000319732">
    <property type="component" value="Unassembled WGS sequence"/>
</dbReference>
<proteinExistence type="predicted"/>
<comment type="caution">
    <text evidence="2">The sequence shown here is derived from an EMBL/GenBank/DDBJ whole genome shotgun (WGS) entry which is preliminary data.</text>
</comment>
<dbReference type="RefSeq" id="WP_142904953.1">
    <property type="nucleotide sequence ID" value="NZ_ML660094.1"/>
</dbReference>
<evidence type="ECO:0000313" key="3">
    <source>
        <dbReference type="Proteomes" id="UP000319732"/>
    </source>
</evidence>
<feature type="domain" description="DnaK suppressor protein-like N-terminal" evidence="1">
    <location>
        <begin position="12"/>
        <end position="74"/>
    </location>
</feature>